<evidence type="ECO:0008006" key="4">
    <source>
        <dbReference type="Google" id="ProtNLM"/>
    </source>
</evidence>
<reference evidence="2" key="1">
    <citation type="journal article" date="2020" name="Stud. Mycol.">
        <title>101 Dothideomycetes genomes: a test case for predicting lifestyles and emergence of pathogens.</title>
        <authorList>
            <person name="Haridas S."/>
            <person name="Albert R."/>
            <person name="Binder M."/>
            <person name="Bloem J."/>
            <person name="Labutti K."/>
            <person name="Salamov A."/>
            <person name="Andreopoulos B."/>
            <person name="Baker S."/>
            <person name="Barry K."/>
            <person name="Bills G."/>
            <person name="Bluhm B."/>
            <person name="Cannon C."/>
            <person name="Castanera R."/>
            <person name="Culley D."/>
            <person name="Daum C."/>
            <person name="Ezra D."/>
            <person name="Gonzalez J."/>
            <person name="Henrissat B."/>
            <person name="Kuo A."/>
            <person name="Liang C."/>
            <person name="Lipzen A."/>
            <person name="Lutzoni F."/>
            <person name="Magnuson J."/>
            <person name="Mondo S."/>
            <person name="Nolan M."/>
            <person name="Ohm R."/>
            <person name="Pangilinan J."/>
            <person name="Park H.-J."/>
            <person name="Ramirez L."/>
            <person name="Alfaro M."/>
            <person name="Sun H."/>
            <person name="Tritt A."/>
            <person name="Yoshinaga Y."/>
            <person name="Zwiers L.-H."/>
            <person name="Turgeon B."/>
            <person name="Goodwin S."/>
            <person name="Spatafora J."/>
            <person name="Crous P."/>
            <person name="Grigoriev I."/>
        </authorList>
    </citation>
    <scope>NUCLEOTIDE SEQUENCE</scope>
    <source>
        <strain evidence="2">ATCC 36951</strain>
    </source>
</reference>
<protein>
    <recommendedName>
        <fullName evidence="4">Ecp2 effector protein domain-containing protein</fullName>
    </recommendedName>
</protein>
<dbReference type="EMBL" id="ML993592">
    <property type="protein sequence ID" value="KAF2167931.1"/>
    <property type="molecule type" value="Genomic_DNA"/>
</dbReference>
<dbReference type="RefSeq" id="XP_033668820.1">
    <property type="nucleotide sequence ID" value="XM_033806175.1"/>
</dbReference>
<organism evidence="2 3">
    <name type="scientific">Zasmidium cellare ATCC 36951</name>
    <dbReference type="NCBI Taxonomy" id="1080233"/>
    <lineage>
        <taxon>Eukaryota</taxon>
        <taxon>Fungi</taxon>
        <taxon>Dikarya</taxon>
        <taxon>Ascomycota</taxon>
        <taxon>Pezizomycotina</taxon>
        <taxon>Dothideomycetes</taxon>
        <taxon>Dothideomycetidae</taxon>
        <taxon>Mycosphaerellales</taxon>
        <taxon>Mycosphaerellaceae</taxon>
        <taxon>Zasmidium</taxon>
    </lineage>
</organism>
<feature type="signal peptide" evidence="1">
    <location>
        <begin position="1"/>
        <end position="17"/>
    </location>
</feature>
<gene>
    <name evidence="2" type="ORF">M409DRAFT_22076</name>
</gene>
<name>A0A6A6CLK8_ZASCE</name>
<dbReference type="Proteomes" id="UP000799537">
    <property type="component" value="Unassembled WGS sequence"/>
</dbReference>
<keyword evidence="1" id="KW-0732">Signal</keyword>
<dbReference type="GeneID" id="54559447"/>
<proteinExistence type="predicted"/>
<accession>A0A6A6CLK8</accession>
<dbReference type="AlphaFoldDB" id="A0A6A6CLK8"/>
<sequence length="127" mass="14033">MRTPTTAFVFMISTVTALPPPVVYDSLNRPLAEHVNPGAQSCIGTQKQFDQLFYESRIGQRYAGAKCDELGDRLDDCGRFSTDLKCGEDHDGFFFVSFVSYWGSGAVFNEVLGSVFTDINGFNCPSH</sequence>
<evidence type="ECO:0000313" key="3">
    <source>
        <dbReference type="Proteomes" id="UP000799537"/>
    </source>
</evidence>
<evidence type="ECO:0000313" key="2">
    <source>
        <dbReference type="EMBL" id="KAF2167931.1"/>
    </source>
</evidence>
<feature type="chain" id="PRO_5025585058" description="Ecp2 effector protein domain-containing protein" evidence="1">
    <location>
        <begin position="18"/>
        <end position="127"/>
    </location>
</feature>
<evidence type="ECO:0000256" key="1">
    <source>
        <dbReference type="SAM" id="SignalP"/>
    </source>
</evidence>
<keyword evidence="3" id="KW-1185">Reference proteome</keyword>